<dbReference type="Proteomes" id="UP001367676">
    <property type="component" value="Unassembled WGS sequence"/>
</dbReference>
<evidence type="ECO:0000256" key="7">
    <source>
        <dbReference type="ARBA" id="ARBA00023054"/>
    </source>
</evidence>
<dbReference type="CDD" id="cd18102">
    <property type="entry name" value="Trm10_MRRP1"/>
    <property type="match status" value="1"/>
</dbReference>
<sequence length="423" mass="49634">MNNAILRSCAMYSAIHLRNCKNSTGIFPAPVYFLQKCYQTSSTRDVSNLIDINLNEDFDFESESPYSNFDFESISDGDAEKLRAFKVLQLEVDLMRQQGEKVPIHLNGKRWKDLLNTPSECRPKYLQNLWMIEMKVKHEKEEAKKRYEVYLELKAKKKEAGPKRATTSSPIEYSLTGTSLFHRVYETTIHRFYHYKLLQAEWFGPKVIVDCSYESYMNPRNLNYCVKQMIAMWTENRENYNPYDIVFCNVDKEGTLWHKFFQRMSAIDDIDCPVHFTNKHYLDIFPRNKLVYLTPDSLETLHEFNPDDIYIIGAYVDTGNFYPVSRAKAKKDGLRMAKLPLDRHLHWVTGHKILALNQVMAILNDVKDGQSWGQAFKHVPTKNIGSSTLNDREEDERPNPLTAKTIRENFRKNIVYDLLFQNR</sequence>
<comment type="caution">
    <text evidence="11">The sequence shown here is derived from an EMBL/GenBank/DDBJ whole genome shotgun (WGS) entry which is preliminary data.</text>
</comment>
<keyword evidence="12" id="KW-1185">Reference proteome</keyword>
<feature type="domain" description="SAM-dependent MTase TRM10-type" evidence="10">
    <location>
        <begin position="193"/>
        <end position="386"/>
    </location>
</feature>
<comment type="subcellular location">
    <subcellularLocation>
        <location evidence="1">Mitochondrion</location>
    </subcellularLocation>
</comment>
<keyword evidence="2" id="KW-0489">Methyltransferase</keyword>
<dbReference type="EMBL" id="JBBCAQ010000034">
    <property type="protein sequence ID" value="KAK7579847.1"/>
    <property type="molecule type" value="Genomic_DNA"/>
</dbReference>
<keyword evidence="7" id="KW-0175">Coiled coil</keyword>
<dbReference type="AlphaFoldDB" id="A0AAN9TMF6"/>
<proteinExistence type="predicted"/>
<evidence type="ECO:0000313" key="12">
    <source>
        <dbReference type="Proteomes" id="UP001367676"/>
    </source>
</evidence>
<keyword evidence="8" id="KW-0496">Mitochondrion</keyword>
<dbReference type="InterPro" id="IPR007356">
    <property type="entry name" value="tRNA_m1G_MeTrfase_euk"/>
</dbReference>
<evidence type="ECO:0000256" key="5">
    <source>
        <dbReference type="ARBA" id="ARBA00022694"/>
    </source>
</evidence>
<dbReference type="GO" id="GO:0097745">
    <property type="term" value="P:mitochondrial tRNA 5'-end processing"/>
    <property type="evidence" value="ECO:0007669"/>
    <property type="project" value="TreeGrafter"/>
</dbReference>
<accession>A0AAN9TMF6</accession>
<organism evidence="11 12">
    <name type="scientific">Parthenolecanium corni</name>
    <dbReference type="NCBI Taxonomy" id="536013"/>
    <lineage>
        <taxon>Eukaryota</taxon>
        <taxon>Metazoa</taxon>
        <taxon>Ecdysozoa</taxon>
        <taxon>Arthropoda</taxon>
        <taxon>Hexapoda</taxon>
        <taxon>Insecta</taxon>
        <taxon>Pterygota</taxon>
        <taxon>Neoptera</taxon>
        <taxon>Paraneoptera</taxon>
        <taxon>Hemiptera</taxon>
        <taxon>Sternorrhyncha</taxon>
        <taxon>Coccoidea</taxon>
        <taxon>Coccidae</taxon>
        <taxon>Parthenolecanium</taxon>
    </lineage>
</organism>
<evidence type="ECO:0000256" key="6">
    <source>
        <dbReference type="ARBA" id="ARBA00022946"/>
    </source>
</evidence>
<keyword evidence="4" id="KW-0949">S-adenosyl-L-methionine</keyword>
<keyword evidence="3" id="KW-0808">Transferase</keyword>
<dbReference type="GO" id="GO:0005654">
    <property type="term" value="C:nucleoplasm"/>
    <property type="evidence" value="ECO:0007669"/>
    <property type="project" value="TreeGrafter"/>
</dbReference>
<evidence type="ECO:0000256" key="2">
    <source>
        <dbReference type="ARBA" id="ARBA00022603"/>
    </source>
</evidence>
<evidence type="ECO:0000256" key="1">
    <source>
        <dbReference type="ARBA" id="ARBA00004173"/>
    </source>
</evidence>
<dbReference type="Gene3D" id="3.40.1280.30">
    <property type="match status" value="1"/>
</dbReference>
<evidence type="ECO:0000256" key="4">
    <source>
        <dbReference type="ARBA" id="ARBA00022691"/>
    </source>
</evidence>
<evidence type="ECO:0000256" key="8">
    <source>
        <dbReference type="ARBA" id="ARBA00023128"/>
    </source>
</evidence>
<dbReference type="GO" id="GO:0000049">
    <property type="term" value="F:tRNA binding"/>
    <property type="evidence" value="ECO:0007669"/>
    <property type="project" value="TreeGrafter"/>
</dbReference>
<dbReference type="PANTHER" id="PTHR13563">
    <property type="entry name" value="TRNA (GUANINE-9-) METHYLTRANSFERASE"/>
    <property type="match status" value="1"/>
</dbReference>
<name>A0AAN9TMF6_9HEMI</name>
<dbReference type="GO" id="GO:0005739">
    <property type="term" value="C:mitochondrion"/>
    <property type="evidence" value="ECO:0007669"/>
    <property type="project" value="UniProtKB-SubCell"/>
</dbReference>
<protein>
    <recommendedName>
        <fullName evidence="9">RNA (guanine-9-)-methyltransferase domain-containing protein 1</fullName>
    </recommendedName>
</protein>
<reference evidence="11 12" key="1">
    <citation type="submission" date="2024-03" db="EMBL/GenBank/DDBJ databases">
        <title>Adaptation during the transition from Ophiocordyceps entomopathogen to insect associate is accompanied by gene loss and intensified selection.</title>
        <authorList>
            <person name="Ward C.M."/>
            <person name="Onetto C.A."/>
            <person name="Borneman A.R."/>
        </authorList>
    </citation>
    <scope>NUCLEOTIDE SEQUENCE [LARGE SCALE GENOMIC DNA]</scope>
    <source>
        <strain evidence="11">AWRI1</strain>
        <tissue evidence="11">Single Adult Female</tissue>
    </source>
</reference>
<dbReference type="GO" id="GO:0070131">
    <property type="term" value="P:positive regulation of mitochondrial translation"/>
    <property type="evidence" value="ECO:0007669"/>
    <property type="project" value="TreeGrafter"/>
</dbReference>
<dbReference type="InterPro" id="IPR038459">
    <property type="entry name" value="MT_TRM10-typ_sf"/>
</dbReference>
<dbReference type="GO" id="GO:0008168">
    <property type="term" value="F:methyltransferase activity"/>
    <property type="evidence" value="ECO:0007669"/>
    <property type="project" value="UniProtKB-KW"/>
</dbReference>
<gene>
    <name evidence="11" type="ORF">V9T40_000476</name>
</gene>
<dbReference type="GO" id="GO:0032259">
    <property type="term" value="P:methylation"/>
    <property type="evidence" value="ECO:0007669"/>
    <property type="project" value="UniProtKB-KW"/>
</dbReference>
<evidence type="ECO:0000259" key="10">
    <source>
        <dbReference type="PROSITE" id="PS51675"/>
    </source>
</evidence>
<evidence type="ECO:0000313" key="11">
    <source>
        <dbReference type="EMBL" id="KAK7579847.1"/>
    </source>
</evidence>
<dbReference type="InterPro" id="IPR028564">
    <property type="entry name" value="MT_TRM10-typ"/>
</dbReference>
<keyword evidence="5" id="KW-0819">tRNA processing</keyword>
<evidence type="ECO:0000256" key="9">
    <source>
        <dbReference type="ARBA" id="ARBA00029803"/>
    </source>
</evidence>
<evidence type="ECO:0000256" key="3">
    <source>
        <dbReference type="ARBA" id="ARBA00022679"/>
    </source>
</evidence>
<keyword evidence="6" id="KW-0809">Transit peptide</keyword>
<dbReference type="InterPro" id="IPR025812">
    <property type="entry name" value="Trm10_C_MTase_dom"/>
</dbReference>
<dbReference type="PANTHER" id="PTHR13563:SF5">
    <property type="entry name" value="TRNA METHYLTRANSFERASE 10 HOMOLOG C"/>
    <property type="match status" value="1"/>
</dbReference>
<dbReference type="PROSITE" id="PS51675">
    <property type="entry name" value="SAM_MT_TRM10"/>
    <property type="match status" value="1"/>
</dbReference>